<organism evidence="3 4">
    <name type="scientific">Vitrella brassicaformis (strain CCMP3155)</name>
    <dbReference type="NCBI Taxonomy" id="1169540"/>
    <lineage>
        <taxon>Eukaryota</taxon>
        <taxon>Sar</taxon>
        <taxon>Alveolata</taxon>
        <taxon>Colpodellida</taxon>
        <taxon>Vitrellaceae</taxon>
        <taxon>Vitrella</taxon>
    </lineage>
</organism>
<feature type="transmembrane region" description="Helical" evidence="2">
    <location>
        <begin position="59"/>
        <end position="82"/>
    </location>
</feature>
<dbReference type="SUPFAM" id="SSF103473">
    <property type="entry name" value="MFS general substrate transporter"/>
    <property type="match status" value="1"/>
</dbReference>
<keyword evidence="4" id="KW-1185">Reference proteome</keyword>
<accession>A0A0G4G8V5</accession>
<gene>
    <name evidence="3" type="ORF">Vbra_22703</name>
</gene>
<feature type="compositionally biased region" description="Basic and acidic residues" evidence="1">
    <location>
        <begin position="232"/>
        <end position="246"/>
    </location>
</feature>
<feature type="transmembrane region" description="Helical" evidence="2">
    <location>
        <begin position="168"/>
        <end position="189"/>
    </location>
</feature>
<keyword evidence="2" id="KW-0472">Membrane</keyword>
<proteinExistence type="predicted"/>
<feature type="compositionally biased region" description="Gly residues" evidence="1">
    <location>
        <begin position="197"/>
        <end position="217"/>
    </location>
</feature>
<keyword evidence="2" id="KW-1133">Transmembrane helix</keyword>
<dbReference type="VEuPathDB" id="CryptoDB:Vbra_22703"/>
<evidence type="ECO:0008006" key="5">
    <source>
        <dbReference type="Google" id="ProtNLM"/>
    </source>
</evidence>
<sequence length="246" mass="26213">MVAIFVSVGNNQVILGTFPLLALRKFGYGFEKVSYTMLVTQFCQFVAFMTVPRTVIPKLGAWLTSLLSVAIPSTLTVLFPFMESPIGFHAILNLLLPFSMAPIEPATTLLMTRACAGSPYMGVLLAVHLTMSQAGKIVTSFLTTALFTEESSVNVGLPLYSTAHSFSYLPYYLTGGIMGATMVASFFAIRRPSPTKGGQGGGESGVGGRGDGDGGGYRRQAPFLEGGGWRGLKGDHRHDNAKGQRG</sequence>
<evidence type="ECO:0000313" key="4">
    <source>
        <dbReference type="Proteomes" id="UP000041254"/>
    </source>
</evidence>
<evidence type="ECO:0000256" key="2">
    <source>
        <dbReference type="SAM" id="Phobius"/>
    </source>
</evidence>
<protein>
    <recommendedName>
        <fullName evidence="5">Major facilitator superfamily (MFS) profile domain-containing protein</fullName>
    </recommendedName>
</protein>
<keyword evidence="2" id="KW-0812">Transmembrane</keyword>
<dbReference type="InterPro" id="IPR036259">
    <property type="entry name" value="MFS_trans_sf"/>
</dbReference>
<reference evidence="3 4" key="1">
    <citation type="submission" date="2014-11" db="EMBL/GenBank/DDBJ databases">
        <authorList>
            <person name="Zhu J."/>
            <person name="Qi W."/>
            <person name="Song R."/>
        </authorList>
    </citation>
    <scope>NUCLEOTIDE SEQUENCE [LARGE SCALE GENOMIC DNA]</scope>
</reference>
<dbReference type="Proteomes" id="UP000041254">
    <property type="component" value="Unassembled WGS sequence"/>
</dbReference>
<dbReference type="InParanoid" id="A0A0G4G8V5"/>
<feature type="region of interest" description="Disordered" evidence="1">
    <location>
        <begin position="194"/>
        <end position="246"/>
    </location>
</feature>
<evidence type="ECO:0000313" key="3">
    <source>
        <dbReference type="EMBL" id="CEM25287.1"/>
    </source>
</evidence>
<dbReference type="EMBL" id="CDMY01000595">
    <property type="protein sequence ID" value="CEM25287.1"/>
    <property type="molecule type" value="Genomic_DNA"/>
</dbReference>
<evidence type="ECO:0000256" key="1">
    <source>
        <dbReference type="SAM" id="MobiDB-lite"/>
    </source>
</evidence>
<name>A0A0G4G8V5_VITBC</name>
<dbReference type="AlphaFoldDB" id="A0A0G4G8V5"/>